<name>A0A179D587_9BACT</name>
<proteinExistence type="predicted"/>
<comment type="caution">
    <text evidence="2">The sequence shown here is derived from an EMBL/GenBank/DDBJ whole genome shotgun (WGS) entry which is preliminary data.</text>
</comment>
<evidence type="ECO:0000259" key="1">
    <source>
        <dbReference type="Pfam" id="PF13276"/>
    </source>
</evidence>
<dbReference type="STRING" id="999894.TDIS_1057"/>
<dbReference type="InterPro" id="IPR025948">
    <property type="entry name" value="HTH-like_dom"/>
</dbReference>
<dbReference type="Pfam" id="PF13276">
    <property type="entry name" value="HTH_21"/>
    <property type="match status" value="1"/>
</dbReference>
<evidence type="ECO:0000313" key="3">
    <source>
        <dbReference type="Proteomes" id="UP000078390"/>
    </source>
</evidence>
<reference evidence="2 3" key="1">
    <citation type="submission" date="2016-04" db="EMBL/GenBank/DDBJ databases">
        <title>Genome analysis of Thermosulfurimonas dismutans, the first thermophilic sulfur-disproportionating bacterium of the phylum Thermodesulfobacteria.</title>
        <authorList>
            <person name="Mardanov A.V."/>
            <person name="Beletsky A.V."/>
            <person name="Kadnikov V.V."/>
            <person name="Slobodkin A.I."/>
            <person name="Ravin N.V."/>
        </authorList>
    </citation>
    <scope>NUCLEOTIDE SEQUENCE [LARGE SCALE GENOMIC DNA]</scope>
    <source>
        <strain evidence="2 3">S95</strain>
    </source>
</reference>
<sequence>MAKRLRELALEKPVYGYRRLWALLKREGFKVGLKRLYTLYRKLGLGLSSRKRRGYRKT</sequence>
<feature type="domain" description="HTH-like" evidence="1">
    <location>
        <begin position="3"/>
        <end position="53"/>
    </location>
</feature>
<dbReference type="RefSeq" id="WP_161939481.1">
    <property type="nucleotide sequence ID" value="NZ_LWLG01000006.1"/>
</dbReference>
<dbReference type="Proteomes" id="UP000078390">
    <property type="component" value="Unassembled WGS sequence"/>
</dbReference>
<keyword evidence="3" id="KW-1185">Reference proteome</keyword>
<gene>
    <name evidence="2" type="ORF">TDIS_1057</name>
</gene>
<accession>A0A179D587</accession>
<organism evidence="2 3">
    <name type="scientific">Thermosulfurimonas dismutans</name>
    <dbReference type="NCBI Taxonomy" id="999894"/>
    <lineage>
        <taxon>Bacteria</taxon>
        <taxon>Pseudomonadati</taxon>
        <taxon>Thermodesulfobacteriota</taxon>
        <taxon>Thermodesulfobacteria</taxon>
        <taxon>Thermodesulfobacteriales</taxon>
        <taxon>Thermodesulfobacteriaceae</taxon>
        <taxon>Thermosulfurimonas</taxon>
    </lineage>
</organism>
<evidence type="ECO:0000313" key="2">
    <source>
        <dbReference type="EMBL" id="OAQ20768.1"/>
    </source>
</evidence>
<dbReference type="AlphaFoldDB" id="A0A179D587"/>
<dbReference type="EMBL" id="LWLG01000006">
    <property type="protein sequence ID" value="OAQ20768.1"/>
    <property type="molecule type" value="Genomic_DNA"/>
</dbReference>
<protein>
    <recommendedName>
        <fullName evidence="1">HTH-like domain-containing protein</fullName>
    </recommendedName>
</protein>